<dbReference type="GO" id="GO:0008999">
    <property type="term" value="F:protein-N-terminal-alanine acetyltransferase activity"/>
    <property type="evidence" value="ECO:0007669"/>
    <property type="project" value="TreeGrafter"/>
</dbReference>
<dbReference type="AlphaFoldDB" id="A0A5C3Q5R0"/>
<evidence type="ECO:0000313" key="3">
    <source>
        <dbReference type="Proteomes" id="UP000305067"/>
    </source>
</evidence>
<dbReference type="PROSITE" id="PS51186">
    <property type="entry name" value="GNAT"/>
    <property type="match status" value="1"/>
</dbReference>
<keyword evidence="3" id="KW-1185">Reference proteome</keyword>
<dbReference type="GO" id="GO:1990189">
    <property type="term" value="F:protein N-terminal-serine acetyltransferase activity"/>
    <property type="evidence" value="ECO:0007669"/>
    <property type="project" value="TreeGrafter"/>
</dbReference>
<organism evidence="2 3">
    <name type="scientific">Pterulicium gracile</name>
    <dbReference type="NCBI Taxonomy" id="1884261"/>
    <lineage>
        <taxon>Eukaryota</taxon>
        <taxon>Fungi</taxon>
        <taxon>Dikarya</taxon>
        <taxon>Basidiomycota</taxon>
        <taxon>Agaricomycotina</taxon>
        <taxon>Agaricomycetes</taxon>
        <taxon>Agaricomycetidae</taxon>
        <taxon>Agaricales</taxon>
        <taxon>Pleurotineae</taxon>
        <taxon>Pterulaceae</taxon>
        <taxon>Pterulicium</taxon>
    </lineage>
</organism>
<dbReference type="InterPro" id="IPR000182">
    <property type="entry name" value="GNAT_dom"/>
</dbReference>
<proteinExistence type="predicted"/>
<name>A0A5C3Q5R0_9AGAR</name>
<dbReference type="InterPro" id="IPR051908">
    <property type="entry name" value="Ribosomal_N-acetyltransferase"/>
</dbReference>
<dbReference type="Pfam" id="PF13302">
    <property type="entry name" value="Acetyltransf_3"/>
    <property type="match status" value="1"/>
</dbReference>
<dbReference type="PANTHER" id="PTHR43441:SF5">
    <property type="entry name" value="FAMILY ACETYLTRANSFERASE, PUTATIVE-RELATED"/>
    <property type="match status" value="1"/>
</dbReference>
<dbReference type="EMBL" id="ML178847">
    <property type="protein sequence ID" value="TFK97425.1"/>
    <property type="molecule type" value="Genomic_DNA"/>
</dbReference>
<accession>A0A5C3Q5R0</accession>
<keyword evidence="2" id="KW-0808">Transferase</keyword>
<dbReference type="InterPro" id="IPR016181">
    <property type="entry name" value="Acyl_CoA_acyltransferase"/>
</dbReference>
<reference evidence="2 3" key="1">
    <citation type="journal article" date="2019" name="Nat. Ecol. Evol.">
        <title>Megaphylogeny resolves global patterns of mushroom evolution.</title>
        <authorList>
            <person name="Varga T."/>
            <person name="Krizsan K."/>
            <person name="Foldi C."/>
            <person name="Dima B."/>
            <person name="Sanchez-Garcia M."/>
            <person name="Sanchez-Ramirez S."/>
            <person name="Szollosi G.J."/>
            <person name="Szarkandi J.G."/>
            <person name="Papp V."/>
            <person name="Albert L."/>
            <person name="Andreopoulos W."/>
            <person name="Angelini C."/>
            <person name="Antonin V."/>
            <person name="Barry K.W."/>
            <person name="Bougher N.L."/>
            <person name="Buchanan P."/>
            <person name="Buyck B."/>
            <person name="Bense V."/>
            <person name="Catcheside P."/>
            <person name="Chovatia M."/>
            <person name="Cooper J."/>
            <person name="Damon W."/>
            <person name="Desjardin D."/>
            <person name="Finy P."/>
            <person name="Geml J."/>
            <person name="Haridas S."/>
            <person name="Hughes K."/>
            <person name="Justo A."/>
            <person name="Karasinski D."/>
            <person name="Kautmanova I."/>
            <person name="Kiss B."/>
            <person name="Kocsube S."/>
            <person name="Kotiranta H."/>
            <person name="LaButti K.M."/>
            <person name="Lechner B.E."/>
            <person name="Liimatainen K."/>
            <person name="Lipzen A."/>
            <person name="Lukacs Z."/>
            <person name="Mihaltcheva S."/>
            <person name="Morgado L.N."/>
            <person name="Niskanen T."/>
            <person name="Noordeloos M.E."/>
            <person name="Ohm R.A."/>
            <person name="Ortiz-Santana B."/>
            <person name="Ovrebo C."/>
            <person name="Racz N."/>
            <person name="Riley R."/>
            <person name="Savchenko A."/>
            <person name="Shiryaev A."/>
            <person name="Soop K."/>
            <person name="Spirin V."/>
            <person name="Szebenyi C."/>
            <person name="Tomsovsky M."/>
            <person name="Tulloss R.E."/>
            <person name="Uehling J."/>
            <person name="Grigoriev I.V."/>
            <person name="Vagvolgyi C."/>
            <person name="Papp T."/>
            <person name="Martin F.M."/>
            <person name="Miettinen O."/>
            <person name="Hibbett D.S."/>
            <person name="Nagy L.G."/>
        </authorList>
    </citation>
    <scope>NUCLEOTIDE SEQUENCE [LARGE SCALE GENOMIC DNA]</scope>
    <source>
        <strain evidence="2 3">CBS 309.79</strain>
    </source>
</reference>
<dbReference type="Gene3D" id="3.40.630.30">
    <property type="match status" value="1"/>
</dbReference>
<evidence type="ECO:0000313" key="2">
    <source>
        <dbReference type="EMBL" id="TFK97425.1"/>
    </source>
</evidence>
<dbReference type="OrthoDB" id="41238at2759"/>
<protein>
    <submittedName>
        <fullName evidence="2">Acetyltransferase</fullName>
    </submittedName>
</protein>
<sequence length="238" mass="26591">MSSQPPTSEQQEFCFPLRSLENDRVVLSIFDVIDPPRPPYISALAPDAISIHRYLPTPPITTLSEFLTAYYNPRILSDPLSCLFAIHDKSTSQFAGTIGLLYSSPEHLKTEIGYIIIAPPFRGTHVASNAIGLLMHYVLDLPERGGLGLRRLQWQANERNGASVRVAEKMGFRREGVVRWDRVVGEHVERGGDSEGVGARKGDPRAELGGRHSVMLGICWDDWEGGGRERAEEVMRRR</sequence>
<dbReference type="PANTHER" id="PTHR43441">
    <property type="entry name" value="RIBOSOMAL-PROTEIN-SERINE ACETYLTRANSFERASE"/>
    <property type="match status" value="1"/>
</dbReference>
<feature type="domain" description="N-acetyltransferase" evidence="1">
    <location>
        <begin position="31"/>
        <end position="191"/>
    </location>
</feature>
<gene>
    <name evidence="2" type="ORF">BDV98DRAFT_596635</name>
</gene>
<dbReference type="Proteomes" id="UP000305067">
    <property type="component" value="Unassembled WGS sequence"/>
</dbReference>
<dbReference type="SUPFAM" id="SSF55729">
    <property type="entry name" value="Acyl-CoA N-acyltransferases (Nat)"/>
    <property type="match status" value="1"/>
</dbReference>
<evidence type="ECO:0000259" key="1">
    <source>
        <dbReference type="PROSITE" id="PS51186"/>
    </source>
</evidence>